<dbReference type="GO" id="GO:0019863">
    <property type="term" value="F:IgE binding"/>
    <property type="evidence" value="ECO:0007669"/>
    <property type="project" value="InterPro"/>
</dbReference>
<dbReference type="GO" id="GO:0005576">
    <property type="term" value="C:extracellular region"/>
    <property type="evidence" value="ECO:0007669"/>
    <property type="project" value="InterPro"/>
</dbReference>
<gene>
    <name evidence="2" type="ORF">TCE0_022f06420</name>
</gene>
<dbReference type="PANTHER" id="PTHR42039">
    <property type="entry name" value="PUTATIVE (AFU_ORTHOLOGUE AFUA_3G02940)-RELATED"/>
    <property type="match status" value="1"/>
</dbReference>
<evidence type="ECO:0000256" key="1">
    <source>
        <dbReference type="SAM" id="SignalP"/>
    </source>
</evidence>
<evidence type="ECO:0000313" key="2">
    <source>
        <dbReference type="EMBL" id="GAM36934.1"/>
    </source>
</evidence>
<accession>A0A6V8H9X7</accession>
<keyword evidence="3" id="KW-1185">Reference proteome</keyword>
<dbReference type="EMBL" id="DF933818">
    <property type="protein sequence ID" value="GAM36934.1"/>
    <property type="molecule type" value="Genomic_DNA"/>
</dbReference>
<protein>
    <submittedName>
        <fullName evidence="2">Allergen</fullName>
    </submittedName>
</protein>
<keyword evidence="1" id="KW-0732">Signal</keyword>
<feature type="signal peptide" evidence="1">
    <location>
        <begin position="1"/>
        <end position="24"/>
    </location>
</feature>
<feature type="chain" id="PRO_5027891449" evidence="1">
    <location>
        <begin position="25"/>
        <end position="308"/>
    </location>
</feature>
<evidence type="ECO:0000313" key="3">
    <source>
        <dbReference type="Proteomes" id="UP000053095"/>
    </source>
</evidence>
<sequence>MQFKNSIVLLTALAAGSAVARTHGHERRHQHHERAVGDWVTAVIDGKTVSWQNTYAGPTAAGDAAPAATTTTAAAAVKEAAQVANAVVNSATSTAGSKTATATGFGATTAPSGSGATYCGNHGNPYGSNIIEISEGDLSKYDYTITLDGSQIAEDYDVIFWNKCDEKGLLTGFFGTSFPLTVTVSPNSKSYVAIDTDTQGGFIGYPTSSSLPRALDGIVLGFWGEFDFADAANSGWSGFDVSAIEANIAGISDYPGLHISGDNQSSFITTGLGAVSNAYTKAETDIGGIGGNVAPGPLALTAILNYSG</sequence>
<dbReference type="AlphaFoldDB" id="A0A6V8H9X7"/>
<reference evidence="3" key="1">
    <citation type="journal article" date="2015" name="Genome Announc.">
        <title>Draft genome sequence of Talaromyces cellulolyticus strain Y-94, a source of lignocellulosic biomass-degrading enzymes.</title>
        <authorList>
            <person name="Fujii T."/>
            <person name="Koike H."/>
            <person name="Sawayama S."/>
            <person name="Yano S."/>
            <person name="Inoue H."/>
        </authorList>
    </citation>
    <scope>NUCLEOTIDE SEQUENCE [LARGE SCALE GENOMIC DNA]</scope>
    <source>
        <strain evidence="3">Y-94</strain>
    </source>
</reference>
<organism evidence="2 3">
    <name type="scientific">Talaromyces pinophilus</name>
    <name type="common">Penicillium pinophilum</name>
    <dbReference type="NCBI Taxonomy" id="128442"/>
    <lineage>
        <taxon>Eukaryota</taxon>
        <taxon>Fungi</taxon>
        <taxon>Dikarya</taxon>
        <taxon>Ascomycota</taxon>
        <taxon>Pezizomycotina</taxon>
        <taxon>Eurotiomycetes</taxon>
        <taxon>Eurotiomycetidae</taxon>
        <taxon>Eurotiales</taxon>
        <taxon>Trichocomaceae</taxon>
        <taxon>Talaromyces</taxon>
        <taxon>Talaromyces sect. Talaromyces</taxon>
    </lineage>
</organism>
<name>A0A6V8H9X7_TALPI</name>
<dbReference type="InterPro" id="IPR038903">
    <property type="entry name" value="Allergen_Asp_f_4"/>
</dbReference>
<proteinExistence type="predicted"/>
<dbReference type="Pfam" id="PF25312">
    <property type="entry name" value="Allergen_Asp_f_4"/>
    <property type="match status" value="1"/>
</dbReference>
<dbReference type="Proteomes" id="UP000053095">
    <property type="component" value="Unassembled WGS sequence"/>
</dbReference>
<comment type="caution">
    <text evidence="2">The sequence shown here is derived from an EMBL/GenBank/DDBJ whole genome shotgun (WGS) entry which is preliminary data.</text>
</comment>
<dbReference type="PANTHER" id="PTHR42039:SF1">
    <property type="entry name" value="PUTATIVE (AFU_ORTHOLOGUE AFUA_3G02940)-RELATED"/>
    <property type="match status" value="1"/>
</dbReference>